<evidence type="ECO:0000313" key="2">
    <source>
        <dbReference type="Proteomes" id="UP001590950"/>
    </source>
</evidence>
<dbReference type="Proteomes" id="UP001590950">
    <property type="component" value="Unassembled WGS sequence"/>
</dbReference>
<name>A0ABR4AF15_9LECA</name>
<gene>
    <name evidence="1" type="ORF">N7G274_003127</name>
</gene>
<reference evidence="1 2" key="1">
    <citation type="submission" date="2024-09" db="EMBL/GenBank/DDBJ databases">
        <title>Rethinking Asexuality: The Enigmatic Case of Functional Sexual Genes in Lepraria (Stereocaulaceae).</title>
        <authorList>
            <person name="Doellman M."/>
            <person name="Sun Y."/>
            <person name="Barcenas-Pena A."/>
            <person name="Lumbsch H.T."/>
            <person name="Grewe F."/>
        </authorList>
    </citation>
    <scope>NUCLEOTIDE SEQUENCE [LARGE SCALE GENOMIC DNA]</scope>
    <source>
        <strain evidence="1 2">Mercado 3170</strain>
    </source>
</reference>
<accession>A0ABR4AF15</accession>
<evidence type="ECO:0000313" key="1">
    <source>
        <dbReference type="EMBL" id="KAL2044422.1"/>
    </source>
</evidence>
<protein>
    <submittedName>
        <fullName evidence="1">Uncharacterized protein</fullName>
    </submittedName>
</protein>
<proteinExistence type="predicted"/>
<keyword evidence="2" id="KW-1185">Reference proteome</keyword>
<comment type="caution">
    <text evidence="1">The sequence shown here is derived from an EMBL/GenBank/DDBJ whole genome shotgun (WGS) entry which is preliminary data.</text>
</comment>
<sequence>MVFQDVPECRAMLIRCLSGANLIALRGAVGFWLSDREKRAHLSLLWDVFEHMKWSEDTGGVTMMGRGLDFRRAEALMRESAIMHSKKVVPFIIMIRASFDRENLDSWIKQAVSSITRCTKMTVTKAARRSNSWDTTPIATIEGLAAGVEISVPITTLAQEAPQNQLGTATIDRIAAMSIFQPVLNDVTRIAIAKVEVNSIRYETANVAAYKTKDTFNICMFGPQFMTNVLLIHRTPSKGPKCDWPDSPQVSTRVIDVYSPAKPGSTHAASQRRNAGRGW</sequence>
<organism evidence="1 2">
    <name type="scientific">Stereocaulon virgatum</name>
    <dbReference type="NCBI Taxonomy" id="373712"/>
    <lineage>
        <taxon>Eukaryota</taxon>
        <taxon>Fungi</taxon>
        <taxon>Dikarya</taxon>
        <taxon>Ascomycota</taxon>
        <taxon>Pezizomycotina</taxon>
        <taxon>Lecanoromycetes</taxon>
        <taxon>OSLEUM clade</taxon>
        <taxon>Lecanoromycetidae</taxon>
        <taxon>Lecanorales</taxon>
        <taxon>Lecanorineae</taxon>
        <taxon>Stereocaulaceae</taxon>
        <taxon>Stereocaulon</taxon>
    </lineage>
</organism>
<dbReference type="EMBL" id="JBEFKJ010000009">
    <property type="protein sequence ID" value="KAL2044422.1"/>
    <property type="molecule type" value="Genomic_DNA"/>
</dbReference>